<dbReference type="InterPro" id="IPR001005">
    <property type="entry name" value="SANT/Myb"/>
</dbReference>
<evidence type="ECO:0000256" key="1">
    <source>
        <dbReference type="SAM" id="MobiDB-lite"/>
    </source>
</evidence>
<organism evidence="2 3">
    <name type="scientific">Paramuricea clavata</name>
    <name type="common">Red gorgonian</name>
    <name type="synonym">Violescent sea-whip</name>
    <dbReference type="NCBI Taxonomy" id="317549"/>
    <lineage>
        <taxon>Eukaryota</taxon>
        <taxon>Metazoa</taxon>
        <taxon>Cnidaria</taxon>
        <taxon>Anthozoa</taxon>
        <taxon>Octocorallia</taxon>
        <taxon>Malacalcyonacea</taxon>
        <taxon>Plexauridae</taxon>
        <taxon>Paramuricea</taxon>
    </lineage>
</organism>
<comment type="caution">
    <text evidence="2">The sequence shown here is derived from an EMBL/GenBank/DDBJ whole genome shotgun (WGS) entry which is preliminary data.</text>
</comment>
<dbReference type="PROSITE" id="PS50090">
    <property type="entry name" value="MYB_LIKE"/>
    <property type="match status" value="1"/>
</dbReference>
<dbReference type="EMBL" id="CACRXK020002980">
    <property type="protein sequence ID" value="CAB3996936.1"/>
    <property type="molecule type" value="Genomic_DNA"/>
</dbReference>
<dbReference type="InterPro" id="IPR009057">
    <property type="entry name" value="Homeodomain-like_sf"/>
</dbReference>
<proteinExistence type="predicted"/>
<evidence type="ECO:0000313" key="2">
    <source>
        <dbReference type="EMBL" id="CAB3996936.1"/>
    </source>
</evidence>
<protein>
    <submittedName>
        <fullName evidence="2">BEN domain-containing 2 isoform X1</fullName>
    </submittedName>
</protein>
<dbReference type="Proteomes" id="UP001152795">
    <property type="component" value="Unassembled WGS sequence"/>
</dbReference>
<dbReference type="SMART" id="SM01025">
    <property type="entry name" value="BEN"/>
    <property type="match status" value="2"/>
</dbReference>
<dbReference type="Pfam" id="PF10523">
    <property type="entry name" value="BEN"/>
    <property type="match status" value="2"/>
</dbReference>
<dbReference type="OrthoDB" id="5979873at2759"/>
<feature type="region of interest" description="Disordered" evidence="1">
    <location>
        <begin position="196"/>
        <end position="247"/>
    </location>
</feature>
<dbReference type="Pfam" id="PF00249">
    <property type="entry name" value="Myb_DNA-binding"/>
    <property type="match status" value="1"/>
</dbReference>
<dbReference type="GO" id="GO:0003677">
    <property type="term" value="F:DNA binding"/>
    <property type="evidence" value="ECO:0007669"/>
    <property type="project" value="InterPro"/>
</dbReference>
<dbReference type="InterPro" id="IPR018379">
    <property type="entry name" value="BEN_domain"/>
</dbReference>
<name>A0A7D9I3U8_PARCT</name>
<dbReference type="CDD" id="cd00167">
    <property type="entry name" value="SANT"/>
    <property type="match status" value="1"/>
</dbReference>
<gene>
    <name evidence="2" type="ORF">PACLA_8A028505</name>
</gene>
<sequence>MSKKKQDRSVSSVNVENENTENQNGKGSTFVVTVVNDSIQGMHEWTEEETNLLKQAVEADGGQFDWDVIASAVPSKDINQVKAYVLSMQQPDNQANQSANIIKAPIEIWTDLAQKLTSEDDKAASVCLPQEEVYAVQTELREVIADQQNKLNKLVSSLRSIKKIVKKTKRQNRRKLAEQNAKIDTLISLLASNAVPNSSSLSPVCKSNEKDDVGKGKGKNVPSTSRSNAAGKDNNVQSLLGKHNSSTPEHKHILPLITVSGPTDMELSPYSLVPIGQSPNIMLTRQQYNDAYYRGKNIRRFAVRLAEKIFGLDVLSQSTVSGQQTGLEKLDVDKLSAIRVEVMARFMANGTLDEREAKWKECLLSVGKRCQVLRSGRALKPELLNPSSSCSDPETLALVPITNASEENTAAQSISTTQANVTLEVDKSLNVAQTPPQINLVPLGGSPSVLIQKEDLSEAVKRGKKATFLALRLAEKVFGYDVMLGSTITGREGTERLDNDKLMAIREEIVNRFARDQPIELQEAIWKKCLYSISTKCKVLRAQKQNLGGIIYDDDYNEMKVGGDLDLLANVTCPENQREIHRAIMGHVSQQAGDMVQQEGNMVAQEGDMVQQEGNMVPQEGDIVAQEAMVTQEDDMVSQEGDIVAQADDDIEATRNHITEDEVAMEHEQEVTATIQIDQSNGLCEQHIQVGELVEQESDYV</sequence>
<feature type="compositionally biased region" description="Polar residues" evidence="1">
    <location>
        <begin position="221"/>
        <end position="247"/>
    </location>
</feature>
<reference evidence="2" key="1">
    <citation type="submission" date="2020-04" db="EMBL/GenBank/DDBJ databases">
        <authorList>
            <person name="Alioto T."/>
            <person name="Alioto T."/>
            <person name="Gomez Garrido J."/>
        </authorList>
    </citation>
    <scope>NUCLEOTIDE SEQUENCE</scope>
    <source>
        <strain evidence="2">A484AB</strain>
    </source>
</reference>
<feature type="compositionally biased region" description="Low complexity" evidence="1">
    <location>
        <begin position="9"/>
        <end position="24"/>
    </location>
</feature>
<dbReference type="Gene3D" id="1.10.10.60">
    <property type="entry name" value="Homeodomain-like"/>
    <property type="match status" value="1"/>
</dbReference>
<feature type="region of interest" description="Disordered" evidence="1">
    <location>
        <begin position="1"/>
        <end position="26"/>
    </location>
</feature>
<dbReference type="SUPFAM" id="SSF46689">
    <property type="entry name" value="Homeodomain-like"/>
    <property type="match status" value="1"/>
</dbReference>
<accession>A0A7D9I3U8</accession>
<dbReference type="AlphaFoldDB" id="A0A7D9I3U8"/>
<dbReference type="SMART" id="SM00717">
    <property type="entry name" value="SANT"/>
    <property type="match status" value="1"/>
</dbReference>
<keyword evidence="3" id="KW-1185">Reference proteome</keyword>
<dbReference type="PROSITE" id="PS51457">
    <property type="entry name" value="BEN"/>
    <property type="match status" value="2"/>
</dbReference>
<evidence type="ECO:0000313" key="3">
    <source>
        <dbReference type="Proteomes" id="UP001152795"/>
    </source>
</evidence>